<organism evidence="4 5">
    <name type="scientific">Nocardioides perillae</name>
    <dbReference type="NCBI Taxonomy" id="1119534"/>
    <lineage>
        <taxon>Bacteria</taxon>
        <taxon>Bacillati</taxon>
        <taxon>Actinomycetota</taxon>
        <taxon>Actinomycetes</taxon>
        <taxon>Propionibacteriales</taxon>
        <taxon>Nocardioidaceae</taxon>
        <taxon>Nocardioides</taxon>
    </lineage>
</organism>
<dbReference type="EMBL" id="JACCAC010000001">
    <property type="protein sequence ID" value="NYG56365.1"/>
    <property type="molecule type" value="Genomic_DNA"/>
</dbReference>
<keyword evidence="2" id="KW-1133">Transmembrane helix</keyword>
<dbReference type="AlphaFoldDB" id="A0A7Y9RU45"/>
<dbReference type="InterPro" id="IPR036465">
    <property type="entry name" value="vWFA_dom_sf"/>
</dbReference>
<name>A0A7Y9RU45_9ACTN</name>
<evidence type="ECO:0000313" key="5">
    <source>
        <dbReference type="Proteomes" id="UP000544110"/>
    </source>
</evidence>
<feature type="transmembrane region" description="Helical" evidence="2">
    <location>
        <begin position="51"/>
        <end position="72"/>
    </location>
</feature>
<gene>
    <name evidence="4" type="ORF">BJ989_002669</name>
</gene>
<dbReference type="Proteomes" id="UP000544110">
    <property type="component" value="Unassembled WGS sequence"/>
</dbReference>
<reference evidence="4 5" key="1">
    <citation type="submission" date="2020-07" db="EMBL/GenBank/DDBJ databases">
        <title>Sequencing the genomes of 1000 actinobacteria strains.</title>
        <authorList>
            <person name="Klenk H.-P."/>
        </authorList>
    </citation>
    <scope>NUCLEOTIDE SEQUENCE [LARGE SCALE GENOMIC DNA]</scope>
    <source>
        <strain evidence="4 5">DSM 24552</strain>
    </source>
</reference>
<comment type="caution">
    <text evidence="4">The sequence shown here is derived from an EMBL/GenBank/DDBJ whole genome shotgun (WGS) entry which is preliminary data.</text>
</comment>
<accession>A0A7Y9RU45</accession>
<dbReference type="SUPFAM" id="SSF53300">
    <property type="entry name" value="vWA-like"/>
    <property type="match status" value="1"/>
</dbReference>
<dbReference type="InterPro" id="IPR002035">
    <property type="entry name" value="VWF_A"/>
</dbReference>
<keyword evidence="2" id="KW-0472">Membrane</keyword>
<keyword evidence="2" id="KW-0812">Transmembrane</keyword>
<evidence type="ECO:0000256" key="1">
    <source>
        <dbReference type="SAM" id="MobiDB-lite"/>
    </source>
</evidence>
<protein>
    <submittedName>
        <fullName evidence="4">Ca-activated chloride channel family protein</fullName>
    </submittedName>
</protein>
<sequence length="342" mass="35625">MSGLGGAVAGVRWEPLLDPRVLALGVAVGLVAVLVPVLRRGRDRAGWPVRALLVVVVGVLLAHPLLLGRTVATAGTVPDRQLLVVLDRTTSMAATDGPGGRTRLEAARADLAVLTERLEGARFGLVVWGREVEEVVPATTDRAAFLDAVARTAPEDPRAGTGSTVDRPLPEVTALLRRAARQYPERGSLVLLLSDGEDTTGRPAGTAARSWRPAGALSDGGAVLGYGTRAGATMPRADLPGAPPVVDPRSGAPALSRADPATLRRVASQLEVPYVGRGPSAGPAALRDLALRLPEPEAVVTRAVPTPTDPAWALAGLAALLGLAELRRWARDLHETRRAGRP</sequence>
<proteinExistence type="predicted"/>
<keyword evidence="5" id="KW-1185">Reference proteome</keyword>
<dbReference type="Gene3D" id="3.40.50.410">
    <property type="entry name" value="von Willebrand factor, type A domain"/>
    <property type="match status" value="1"/>
</dbReference>
<feature type="transmembrane region" description="Helical" evidence="2">
    <location>
        <begin position="20"/>
        <end position="39"/>
    </location>
</feature>
<dbReference type="Pfam" id="PF13519">
    <property type="entry name" value="VWA_2"/>
    <property type="match status" value="1"/>
</dbReference>
<evidence type="ECO:0000313" key="4">
    <source>
        <dbReference type="EMBL" id="NYG56365.1"/>
    </source>
</evidence>
<evidence type="ECO:0000256" key="2">
    <source>
        <dbReference type="SAM" id="Phobius"/>
    </source>
</evidence>
<evidence type="ECO:0000259" key="3">
    <source>
        <dbReference type="PROSITE" id="PS50234"/>
    </source>
</evidence>
<feature type="region of interest" description="Disordered" evidence="1">
    <location>
        <begin position="235"/>
        <end position="256"/>
    </location>
</feature>
<feature type="domain" description="VWFA" evidence="3">
    <location>
        <begin position="81"/>
        <end position="270"/>
    </location>
</feature>
<dbReference type="RefSeq" id="WP_179518629.1">
    <property type="nucleotide sequence ID" value="NZ_JACCAC010000001.1"/>
</dbReference>
<dbReference type="PROSITE" id="PS50234">
    <property type="entry name" value="VWFA"/>
    <property type="match status" value="1"/>
</dbReference>